<dbReference type="CDD" id="cd23794">
    <property type="entry name" value="UBCc_UBE2F_UBE2M"/>
    <property type="match status" value="1"/>
</dbReference>
<feature type="compositionally biased region" description="Polar residues" evidence="14">
    <location>
        <begin position="17"/>
        <end position="26"/>
    </location>
</feature>
<keyword evidence="3 13" id="KW-0547">Nucleotide-binding</keyword>
<dbReference type="Proteomes" id="UP000190831">
    <property type="component" value="Chromosome H"/>
</dbReference>
<dbReference type="PROSITE" id="PS00183">
    <property type="entry name" value="UBC_1"/>
    <property type="match status" value="1"/>
</dbReference>
<dbReference type="OrthoDB" id="10249039at2759"/>
<evidence type="ECO:0000256" key="1">
    <source>
        <dbReference type="ARBA" id="ARBA00005032"/>
    </source>
</evidence>
<accession>A0A1G4MKK3</accession>
<keyword evidence="17" id="KW-1185">Reference proteome</keyword>
<organism evidence="16 17">
    <name type="scientific">Lachancea fermentati</name>
    <name type="common">Zygosaccharomyces fermentati</name>
    <dbReference type="NCBI Taxonomy" id="4955"/>
    <lineage>
        <taxon>Eukaryota</taxon>
        <taxon>Fungi</taxon>
        <taxon>Dikarya</taxon>
        <taxon>Ascomycota</taxon>
        <taxon>Saccharomycotina</taxon>
        <taxon>Saccharomycetes</taxon>
        <taxon>Saccharomycetales</taxon>
        <taxon>Saccharomycetaceae</taxon>
        <taxon>Lachancea</taxon>
    </lineage>
</organism>
<keyword evidence="5 13" id="KW-0067">ATP-binding</keyword>
<comment type="pathway">
    <text evidence="1">Protein modification; protein neddylation.</text>
</comment>
<evidence type="ECO:0000256" key="7">
    <source>
        <dbReference type="ARBA" id="ARBA00044047"/>
    </source>
</evidence>
<comment type="similarity">
    <text evidence="13">Belongs to the ubiquitin-conjugating enzyme family.</text>
</comment>
<dbReference type="InterPro" id="IPR016135">
    <property type="entry name" value="UBQ-conjugating_enzyme/RWD"/>
</dbReference>
<evidence type="ECO:0000313" key="16">
    <source>
        <dbReference type="EMBL" id="SCW04411.1"/>
    </source>
</evidence>
<dbReference type="SUPFAM" id="SSF54495">
    <property type="entry name" value="UBC-like"/>
    <property type="match status" value="1"/>
</dbReference>
<dbReference type="PANTHER" id="PTHR24067">
    <property type="entry name" value="UBIQUITIN-CONJUGATING ENZYME E2"/>
    <property type="match status" value="1"/>
</dbReference>
<evidence type="ECO:0000256" key="4">
    <source>
        <dbReference type="ARBA" id="ARBA00022786"/>
    </source>
</evidence>
<evidence type="ECO:0000256" key="2">
    <source>
        <dbReference type="ARBA" id="ARBA00022679"/>
    </source>
</evidence>
<dbReference type="EC" id="2.3.2.34" evidence="7"/>
<dbReference type="EMBL" id="LT598491">
    <property type="protein sequence ID" value="SCW04411.1"/>
    <property type="molecule type" value="Genomic_DNA"/>
</dbReference>
<evidence type="ECO:0000256" key="10">
    <source>
        <dbReference type="ARBA" id="ARBA00044279"/>
    </source>
</evidence>
<evidence type="ECO:0000256" key="6">
    <source>
        <dbReference type="ARBA" id="ARBA00043698"/>
    </source>
</evidence>
<gene>
    <name evidence="16" type="ORF">LAFE_0H12926G</name>
</gene>
<feature type="domain" description="UBC core" evidence="15">
    <location>
        <begin position="29"/>
        <end position="173"/>
    </location>
</feature>
<dbReference type="OMA" id="CQVDFPD"/>
<evidence type="ECO:0000313" key="17">
    <source>
        <dbReference type="Proteomes" id="UP000190831"/>
    </source>
</evidence>
<evidence type="ECO:0000256" key="3">
    <source>
        <dbReference type="ARBA" id="ARBA00022741"/>
    </source>
</evidence>
<protein>
    <recommendedName>
        <fullName evidence="9">NEDD8-conjugating enzyme UBC12</fullName>
        <ecNumber evidence="7">2.3.2.34</ecNumber>
    </recommendedName>
    <alternativeName>
        <fullName evidence="8">NEDD8-conjugating enzyme Ubc12</fullName>
    </alternativeName>
    <alternativeName>
        <fullName evidence="10">RUB1-conjugating enzyme</fullName>
    </alternativeName>
    <alternativeName>
        <fullName evidence="11">Ubiquitin carrier protein 12</fullName>
    </alternativeName>
</protein>
<evidence type="ECO:0000259" key="15">
    <source>
        <dbReference type="PROSITE" id="PS50127"/>
    </source>
</evidence>
<dbReference type="FunFam" id="3.10.110.10:FF:000005">
    <property type="entry name" value="NEDD8-conjugating enzyme Ubc12"/>
    <property type="match status" value="1"/>
</dbReference>
<dbReference type="InterPro" id="IPR023313">
    <property type="entry name" value="UBQ-conjugating_AS"/>
</dbReference>
<keyword evidence="4 13" id="KW-0833">Ubl conjugation pathway</keyword>
<keyword evidence="2" id="KW-0808">Transferase</keyword>
<evidence type="ECO:0000256" key="12">
    <source>
        <dbReference type="PROSITE-ProRule" id="PRU10133"/>
    </source>
</evidence>
<evidence type="ECO:0000256" key="11">
    <source>
        <dbReference type="ARBA" id="ARBA00044315"/>
    </source>
</evidence>
<dbReference type="InterPro" id="IPR000608">
    <property type="entry name" value="UBC"/>
</dbReference>
<feature type="active site" description="Glycyl thioester intermediate" evidence="12">
    <location>
        <position position="111"/>
    </location>
</feature>
<dbReference type="SMART" id="SM00212">
    <property type="entry name" value="UBCc"/>
    <property type="match status" value="1"/>
</dbReference>
<dbReference type="InterPro" id="IPR050113">
    <property type="entry name" value="Ub_conjugating_enzyme"/>
</dbReference>
<reference evidence="16 17" key="1">
    <citation type="submission" date="2016-03" db="EMBL/GenBank/DDBJ databases">
        <authorList>
            <person name="Devillers H."/>
        </authorList>
    </citation>
    <scope>NUCLEOTIDE SEQUENCE [LARGE SCALE GENOMIC DNA]</scope>
    <source>
        <strain evidence="16">CBS 6772</strain>
    </source>
</reference>
<dbReference type="STRING" id="4955.A0A1G4MKK3"/>
<evidence type="ECO:0000256" key="14">
    <source>
        <dbReference type="SAM" id="MobiDB-lite"/>
    </source>
</evidence>
<dbReference type="Gene3D" id="3.10.110.10">
    <property type="entry name" value="Ubiquitin Conjugating Enzyme"/>
    <property type="match status" value="1"/>
</dbReference>
<dbReference type="Pfam" id="PF00179">
    <property type="entry name" value="UQ_con"/>
    <property type="match status" value="1"/>
</dbReference>
<dbReference type="GO" id="GO:0061654">
    <property type="term" value="F:NEDD8 conjugating enzyme activity"/>
    <property type="evidence" value="ECO:0007669"/>
    <property type="project" value="UniProtKB-EC"/>
</dbReference>
<evidence type="ECO:0000256" key="8">
    <source>
        <dbReference type="ARBA" id="ARBA00044084"/>
    </source>
</evidence>
<feature type="region of interest" description="Disordered" evidence="14">
    <location>
        <begin position="1"/>
        <end position="26"/>
    </location>
</feature>
<evidence type="ECO:0000256" key="13">
    <source>
        <dbReference type="RuleBase" id="RU362109"/>
    </source>
</evidence>
<dbReference type="PROSITE" id="PS50127">
    <property type="entry name" value="UBC_2"/>
    <property type="match status" value="1"/>
</dbReference>
<comment type="catalytic activity">
    <reaction evidence="6">
        <text>[E1 NEDD8-activating enzyme]-S-[NEDD8 protein]-yl-L-cysteine + [E2 NEDD8-conjugating enzyme]-L-cysteine = [E1 NEDD8-activating enzyme]-L-cysteine + [E2 NEDD8-conjugating enzyme]-S-[NEDD8-protein]-yl-L-cysteine.</text>
        <dbReference type="EC" id="2.3.2.34"/>
    </reaction>
</comment>
<dbReference type="AlphaFoldDB" id="A0A1G4MKK3"/>
<sequence length="185" mass="21011">MLKLRQMQKQKQEQLKSEGTSQALKHTKASQIRLQKDLNNVDLPPTIQIDTCDVARDCTLYLQIYPDEGFYAGGHFKFSLHFKDTYPIEAPQVKCTSKIYHPNIDPQGNVCLNILREDWSPVLDVQSIMIGLLLLFLEPNPNDPLNKAAAMDFKDSAANFAKNVAIAMRGGSLYGERYDYVMQKD</sequence>
<name>A0A1G4MKK3_LACFM</name>
<proteinExistence type="inferred from homology"/>
<evidence type="ECO:0000256" key="9">
    <source>
        <dbReference type="ARBA" id="ARBA00044092"/>
    </source>
</evidence>
<dbReference type="GO" id="GO:0005524">
    <property type="term" value="F:ATP binding"/>
    <property type="evidence" value="ECO:0007669"/>
    <property type="project" value="UniProtKB-UniRule"/>
</dbReference>
<evidence type="ECO:0000256" key="5">
    <source>
        <dbReference type="ARBA" id="ARBA00022840"/>
    </source>
</evidence>